<gene>
    <name evidence="3" type="ORF">BCV69DRAFT_281718</name>
</gene>
<protein>
    <submittedName>
        <fullName evidence="3">Uncharacterized protein</fullName>
    </submittedName>
</protein>
<evidence type="ECO:0000313" key="3">
    <source>
        <dbReference type="EMBL" id="PWN21791.1"/>
    </source>
</evidence>
<feature type="chain" id="PRO_5016437286" evidence="2">
    <location>
        <begin position="26"/>
        <end position="196"/>
    </location>
</feature>
<evidence type="ECO:0000313" key="4">
    <source>
        <dbReference type="Proteomes" id="UP000245942"/>
    </source>
</evidence>
<keyword evidence="4" id="KW-1185">Reference proteome</keyword>
<accession>A0A316UBG0</accession>
<reference evidence="3 4" key="1">
    <citation type="journal article" date="2018" name="Mol. Biol. Evol.">
        <title>Broad Genomic Sampling Reveals a Smut Pathogenic Ancestry of the Fungal Clade Ustilaginomycotina.</title>
        <authorList>
            <person name="Kijpornyongpan T."/>
            <person name="Mondo S.J."/>
            <person name="Barry K."/>
            <person name="Sandor L."/>
            <person name="Lee J."/>
            <person name="Lipzen A."/>
            <person name="Pangilinan J."/>
            <person name="LaButti K."/>
            <person name="Hainaut M."/>
            <person name="Henrissat B."/>
            <person name="Grigoriev I.V."/>
            <person name="Spatafora J.W."/>
            <person name="Aime M.C."/>
        </authorList>
    </citation>
    <scope>NUCLEOTIDE SEQUENCE [LARGE SCALE GENOMIC DNA]</scope>
    <source>
        <strain evidence="3 4">MCA 4718</strain>
    </source>
</reference>
<keyword evidence="2" id="KW-0732">Signal</keyword>
<feature type="region of interest" description="Disordered" evidence="1">
    <location>
        <begin position="83"/>
        <end position="111"/>
    </location>
</feature>
<dbReference type="AlphaFoldDB" id="A0A316UBG0"/>
<evidence type="ECO:0000256" key="1">
    <source>
        <dbReference type="SAM" id="MobiDB-lite"/>
    </source>
</evidence>
<feature type="signal peptide" evidence="2">
    <location>
        <begin position="1"/>
        <end position="25"/>
    </location>
</feature>
<proteinExistence type="predicted"/>
<sequence length="196" mass="21607">MQYITHFTVLVFVTGLVSSLMGASAAPSRLDDRTLRPQAVLQEPNKPIADITAPYLQRSVGTPFFDEKPLLIRSWSSDLDARVQESQRPPPILVPPKKRPSLRSPVTPDNKPKFKSLAKIYKKTANVLTCQVPSPTTSTPGASSASSSKYPPPPPNSSREYKYGKLVSGGNKKWLSLIRSKCNAVRYNVRWKKGGS</sequence>
<name>A0A316UBG0_9BASI</name>
<dbReference type="EMBL" id="KZ819324">
    <property type="protein sequence ID" value="PWN21791.1"/>
    <property type="molecule type" value="Genomic_DNA"/>
</dbReference>
<evidence type="ECO:0000256" key="2">
    <source>
        <dbReference type="SAM" id="SignalP"/>
    </source>
</evidence>
<organism evidence="3 4">
    <name type="scientific">Pseudomicrostroma glucosiphilum</name>
    <dbReference type="NCBI Taxonomy" id="1684307"/>
    <lineage>
        <taxon>Eukaryota</taxon>
        <taxon>Fungi</taxon>
        <taxon>Dikarya</taxon>
        <taxon>Basidiomycota</taxon>
        <taxon>Ustilaginomycotina</taxon>
        <taxon>Exobasidiomycetes</taxon>
        <taxon>Microstromatales</taxon>
        <taxon>Microstromatales incertae sedis</taxon>
        <taxon>Pseudomicrostroma</taxon>
    </lineage>
</organism>
<dbReference type="GeneID" id="37013813"/>
<feature type="region of interest" description="Disordered" evidence="1">
    <location>
        <begin position="131"/>
        <end position="161"/>
    </location>
</feature>
<feature type="compositionally biased region" description="Low complexity" evidence="1">
    <location>
        <begin position="133"/>
        <end position="149"/>
    </location>
</feature>
<dbReference type="RefSeq" id="XP_025348951.1">
    <property type="nucleotide sequence ID" value="XM_025492079.1"/>
</dbReference>
<dbReference type="Proteomes" id="UP000245942">
    <property type="component" value="Unassembled WGS sequence"/>
</dbReference>